<organism evidence="2 3">
    <name type="scientific">Methanoculleus bourgensis</name>
    <dbReference type="NCBI Taxonomy" id="83986"/>
    <lineage>
        <taxon>Archaea</taxon>
        <taxon>Methanobacteriati</taxon>
        <taxon>Methanobacteriota</taxon>
        <taxon>Stenosarchaea group</taxon>
        <taxon>Methanomicrobia</taxon>
        <taxon>Methanomicrobiales</taxon>
        <taxon>Methanomicrobiaceae</taxon>
        <taxon>Methanoculleus</taxon>
    </lineage>
</organism>
<dbReference type="Proteomes" id="UP000737555">
    <property type="component" value="Unassembled WGS sequence"/>
</dbReference>
<dbReference type="InterPro" id="IPR043519">
    <property type="entry name" value="NT_sf"/>
</dbReference>
<dbReference type="PANTHER" id="PTHR33933:SF3">
    <property type="entry name" value="PROTEIN ADENYLYLTRANSFERASE MJ0604-RELATED"/>
    <property type="match status" value="1"/>
</dbReference>
<sequence length="106" mass="11696">MHPSFRTALNTFLARVAHLWGDRIEEVILFGSTARGEATVASDVDLLVITSEEDYHLRRNLIGLAYDILLETGVNLSVKVLSRDDVERGRNSPFLKAVMAEGAQVG</sequence>
<reference evidence="2" key="1">
    <citation type="submission" date="2020-05" db="EMBL/GenBank/DDBJ databases">
        <title>The first insight into the ecology of ammonia-tolerant syntrophic propionate oxidizing bacteria.</title>
        <authorList>
            <person name="Singh A."/>
            <person name="Schnurer A."/>
            <person name="Westerholm M."/>
        </authorList>
    </citation>
    <scope>NUCLEOTIDE SEQUENCE</scope>
    <source>
        <strain evidence="2">MAG54</strain>
    </source>
</reference>
<evidence type="ECO:0000313" key="3">
    <source>
        <dbReference type="Proteomes" id="UP000737555"/>
    </source>
</evidence>
<dbReference type="Gene3D" id="3.30.460.10">
    <property type="entry name" value="Beta Polymerase, domain 2"/>
    <property type="match status" value="1"/>
</dbReference>
<name>A0A8T7H8N4_9EURY</name>
<comment type="caution">
    <text evidence="2">The sequence shown here is derived from an EMBL/GenBank/DDBJ whole genome shotgun (WGS) entry which is preliminary data.</text>
</comment>
<dbReference type="RefSeq" id="WP_074176033.1">
    <property type="nucleotide sequence ID" value="NZ_DAIMMY010000034.1"/>
</dbReference>
<protein>
    <submittedName>
        <fullName evidence="2">Nucleotidyltransferase domain-containing protein</fullName>
    </submittedName>
</protein>
<dbReference type="AlphaFoldDB" id="A0A8T7H8N4"/>
<feature type="domain" description="Polymerase nucleotidyl transferase" evidence="1">
    <location>
        <begin position="10"/>
        <end position="79"/>
    </location>
</feature>
<dbReference type="EMBL" id="JABMJE010000207">
    <property type="protein sequence ID" value="NQS79085.1"/>
    <property type="molecule type" value="Genomic_DNA"/>
</dbReference>
<dbReference type="GO" id="GO:0016779">
    <property type="term" value="F:nucleotidyltransferase activity"/>
    <property type="evidence" value="ECO:0007669"/>
    <property type="project" value="InterPro"/>
</dbReference>
<dbReference type="SUPFAM" id="SSF81301">
    <property type="entry name" value="Nucleotidyltransferase"/>
    <property type="match status" value="1"/>
</dbReference>
<evidence type="ECO:0000313" key="2">
    <source>
        <dbReference type="EMBL" id="NQS79085.1"/>
    </source>
</evidence>
<evidence type="ECO:0000259" key="1">
    <source>
        <dbReference type="Pfam" id="PF01909"/>
    </source>
</evidence>
<dbReference type="InterPro" id="IPR002934">
    <property type="entry name" value="Polymerase_NTP_transf_dom"/>
</dbReference>
<proteinExistence type="predicted"/>
<accession>A0A8T7H8N4</accession>
<dbReference type="Pfam" id="PF01909">
    <property type="entry name" value="NTP_transf_2"/>
    <property type="match status" value="1"/>
</dbReference>
<dbReference type="PANTHER" id="PTHR33933">
    <property type="entry name" value="NUCLEOTIDYLTRANSFERASE"/>
    <property type="match status" value="1"/>
</dbReference>
<gene>
    <name evidence="2" type="ORF">HQQ74_10400</name>
</gene>
<dbReference type="InterPro" id="IPR052548">
    <property type="entry name" value="Type_VII_TA_antitoxin"/>
</dbReference>
<dbReference type="CDD" id="cd05403">
    <property type="entry name" value="NT_KNTase_like"/>
    <property type="match status" value="1"/>
</dbReference>